<keyword evidence="7" id="KW-1185">Reference proteome</keyword>
<sequence length="256" mass="30093">MLTVSLCHNLAKMSLPSSLSLCQRHIQMLRKHPIQKAIHTSSKLLDLNEFFDSPKNFGAEQVRVGRSWRKEELRVKSSSDLHKLWYVLLKEQNMLKTMEHECKEKFIVFPNPERIDKVQESMENLEDVIRERNVAYFQLETTHTGERPAELIDNAFGLKEVYTKSEYDVPKELNKEWQKNNPVIDNRTLAVKKFLVLLKEKLLKKEYAKMKNEEKEVAQIFATYKDVDVEAVQEKYPDVDVEEVRQSDKARGNWAP</sequence>
<comment type="similarity">
    <text evidence="2">Belongs to the universal ribosomal protein uL29 family.</text>
</comment>
<dbReference type="InterPro" id="IPR010729">
    <property type="entry name" value="Ribosomal_uL29_mit"/>
</dbReference>
<comment type="subcellular location">
    <subcellularLocation>
        <location evidence="1">Mitochondrion</location>
    </subcellularLocation>
</comment>
<dbReference type="OrthoDB" id="270763at2759"/>
<keyword evidence="3" id="KW-0689">Ribosomal protein</keyword>
<evidence type="ECO:0000256" key="4">
    <source>
        <dbReference type="ARBA" id="ARBA00023128"/>
    </source>
</evidence>
<evidence type="ECO:0000256" key="5">
    <source>
        <dbReference type="ARBA" id="ARBA00023274"/>
    </source>
</evidence>
<dbReference type="PaxDb" id="121845-A0A1S3DGP3"/>
<dbReference type="Pfam" id="PF06984">
    <property type="entry name" value="MRP-L47"/>
    <property type="match status" value="1"/>
</dbReference>
<organism evidence="7 9">
    <name type="scientific">Diaphorina citri</name>
    <name type="common">Asian citrus psyllid</name>
    <dbReference type="NCBI Taxonomy" id="121845"/>
    <lineage>
        <taxon>Eukaryota</taxon>
        <taxon>Metazoa</taxon>
        <taxon>Ecdysozoa</taxon>
        <taxon>Arthropoda</taxon>
        <taxon>Hexapoda</taxon>
        <taxon>Insecta</taxon>
        <taxon>Pterygota</taxon>
        <taxon>Neoptera</taxon>
        <taxon>Paraneoptera</taxon>
        <taxon>Hemiptera</taxon>
        <taxon>Sternorrhyncha</taxon>
        <taxon>Psylloidea</taxon>
        <taxon>Psyllidae</taxon>
        <taxon>Diaphorininae</taxon>
        <taxon>Diaphorina</taxon>
    </lineage>
</organism>
<dbReference type="GO" id="GO:0005762">
    <property type="term" value="C:mitochondrial large ribosomal subunit"/>
    <property type="evidence" value="ECO:0007669"/>
    <property type="project" value="TreeGrafter"/>
</dbReference>
<evidence type="ECO:0000313" key="9">
    <source>
        <dbReference type="RefSeq" id="XP_008481596.1"/>
    </source>
</evidence>
<evidence type="ECO:0000256" key="3">
    <source>
        <dbReference type="ARBA" id="ARBA00022980"/>
    </source>
</evidence>
<dbReference type="InterPro" id="IPR038340">
    <property type="entry name" value="MRP-L47_sf"/>
</dbReference>
<dbReference type="GO" id="GO:0003735">
    <property type="term" value="F:structural constituent of ribosome"/>
    <property type="evidence" value="ECO:0007669"/>
    <property type="project" value="InterPro"/>
</dbReference>
<dbReference type="AlphaFoldDB" id="A0A1S3DGP3"/>
<name>A0A1S3DGP3_DIACI</name>
<dbReference type="RefSeq" id="XP_008481596.1">
    <property type="nucleotide sequence ID" value="XM_008483374.3"/>
</dbReference>
<proteinExistence type="inferred from homology"/>
<dbReference type="Gene3D" id="6.10.330.20">
    <property type="match status" value="1"/>
</dbReference>
<protein>
    <recommendedName>
        <fullName evidence="6">Large ribosomal subunit protein uL29m</fullName>
    </recommendedName>
</protein>
<dbReference type="OMA" id="LTMEHEC"/>
<dbReference type="GO" id="GO:0032543">
    <property type="term" value="P:mitochondrial translation"/>
    <property type="evidence" value="ECO:0007669"/>
    <property type="project" value="TreeGrafter"/>
</dbReference>
<reference evidence="8 9" key="1">
    <citation type="submission" date="2025-04" db="UniProtKB">
        <authorList>
            <consortium name="RefSeq"/>
        </authorList>
    </citation>
    <scope>IDENTIFICATION</scope>
</reference>
<dbReference type="STRING" id="121845.A0A1S3DGP3"/>
<dbReference type="PANTHER" id="PTHR21183">
    <property type="entry name" value="RIBOSOMAL PROTEIN L47, MITOCHONDRIAL-RELATED"/>
    <property type="match status" value="1"/>
</dbReference>
<gene>
    <name evidence="8 9" type="primary">LOC103518312</name>
</gene>
<evidence type="ECO:0000313" key="8">
    <source>
        <dbReference type="RefSeq" id="XP_008481595.1"/>
    </source>
</evidence>
<dbReference type="KEGG" id="dci:103518312"/>
<dbReference type="GeneID" id="103518312"/>
<evidence type="ECO:0000256" key="1">
    <source>
        <dbReference type="ARBA" id="ARBA00004173"/>
    </source>
</evidence>
<evidence type="ECO:0000256" key="6">
    <source>
        <dbReference type="ARBA" id="ARBA00035289"/>
    </source>
</evidence>
<keyword evidence="4" id="KW-0496">Mitochondrion</keyword>
<dbReference type="Proteomes" id="UP000079169">
    <property type="component" value="Unplaced"/>
</dbReference>
<evidence type="ECO:0000313" key="7">
    <source>
        <dbReference type="Proteomes" id="UP000079169"/>
    </source>
</evidence>
<accession>A0A1S3DGP3</accession>
<dbReference type="PANTHER" id="PTHR21183:SF18">
    <property type="entry name" value="LARGE RIBOSOMAL SUBUNIT PROTEIN UL29M"/>
    <property type="match status" value="1"/>
</dbReference>
<dbReference type="RefSeq" id="XP_008481595.1">
    <property type="nucleotide sequence ID" value="XM_008483373.3"/>
</dbReference>
<keyword evidence="5" id="KW-0687">Ribonucleoprotein</keyword>
<evidence type="ECO:0000256" key="2">
    <source>
        <dbReference type="ARBA" id="ARBA00009254"/>
    </source>
</evidence>